<accession>A0ABD1YZ66</accession>
<protein>
    <submittedName>
        <fullName evidence="2">Uncharacterized protein</fullName>
    </submittedName>
</protein>
<keyword evidence="3" id="KW-1185">Reference proteome</keyword>
<dbReference type="Proteomes" id="UP001605036">
    <property type="component" value="Unassembled WGS sequence"/>
</dbReference>
<feature type="compositionally biased region" description="Basic and acidic residues" evidence="1">
    <location>
        <begin position="98"/>
        <end position="108"/>
    </location>
</feature>
<evidence type="ECO:0000256" key="1">
    <source>
        <dbReference type="SAM" id="MobiDB-lite"/>
    </source>
</evidence>
<name>A0ABD1YZ66_9MARC</name>
<proteinExistence type="predicted"/>
<dbReference type="EMBL" id="JBHFFA010000003">
    <property type="protein sequence ID" value="KAL2636062.1"/>
    <property type="molecule type" value="Genomic_DNA"/>
</dbReference>
<evidence type="ECO:0000313" key="2">
    <source>
        <dbReference type="EMBL" id="KAL2636062.1"/>
    </source>
</evidence>
<feature type="region of interest" description="Disordered" evidence="1">
    <location>
        <begin position="67"/>
        <end position="108"/>
    </location>
</feature>
<dbReference type="AlphaFoldDB" id="A0ABD1YZ66"/>
<sequence length="108" mass="11893">MEELTIDYYTCRGWREPADTSLVLVASEVEPATIIQLKTSVRGNKARAGCLSVHVVWRFCNIRNSRSRSSLPVSNVGGEKGNAENSGSRGLENLAPQDVKRERTDASE</sequence>
<organism evidence="2 3">
    <name type="scientific">Riccia fluitans</name>
    <dbReference type="NCBI Taxonomy" id="41844"/>
    <lineage>
        <taxon>Eukaryota</taxon>
        <taxon>Viridiplantae</taxon>
        <taxon>Streptophyta</taxon>
        <taxon>Embryophyta</taxon>
        <taxon>Marchantiophyta</taxon>
        <taxon>Marchantiopsida</taxon>
        <taxon>Marchantiidae</taxon>
        <taxon>Marchantiales</taxon>
        <taxon>Ricciaceae</taxon>
        <taxon>Riccia</taxon>
    </lineage>
</organism>
<gene>
    <name evidence="2" type="ORF">R1flu_007541</name>
</gene>
<comment type="caution">
    <text evidence="2">The sequence shown here is derived from an EMBL/GenBank/DDBJ whole genome shotgun (WGS) entry which is preliminary data.</text>
</comment>
<reference evidence="2 3" key="1">
    <citation type="submission" date="2024-09" db="EMBL/GenBank/DDBJ databases">
        <title>Chromosome-scale assembly of Riccia fluitans.</title>
        <authorList>
            <person name="Paukszto L."/>
            <person name="Sawicki J."/>
            <person name="Karawczyk K."/>
            <person name="Piernik-Szablinska J."/>
            <person name="Szczecinska M."/>
            <person name="Mazdziarz M."/>
        </authorList>
    </citation>
    <scope>NUCLEOTIDE SEQUENCE [LARGE SCALE GENOMIC DNA]</scope>
    <source>
        <strain evidence="2">Rf_01</strain>
        <tissue evidence="2">Aerial parts of the thallus</tissue>
    </source>
</reference>
<evidence type="ECO:0000313" key="3">
    <source>
        <dbReference type="Proteomes" id="UP001605036"/>
    </source>
</evidence>